<evidence type="ECO:0000256" key="1">
    <source>
        <dbReference type="ARBA" id="ARBA00000151"/>
    </source>
</evidence>
<dbReference type="EMBL" id="AP019308">
    <property type="protein sequence ID" value="BBH25001.1"/>
    <property type="molecule type" value="Genomic_DNA"/>
</dbReference>
<dbReference type="InterPro" id="IPR004399">
    <property type="entry name" value="HMP/HMP-P_kinase_dom"/>
</dbReference>
<keyword evidence="10 16" id="KW-0418">Kinase</keyword>
<evidence type="ECO:0000256" key="14">
    <source>
        <dbReference type="ARBA" id="ARBA00042102"/>
    </source>
</evidence>
<keyword evidence="9" id="KW-0547">Nucleotide-binding</keyword>
<evidence type="ECO:0000313" key="17">
    <source>
        <dbReference type="Proteomes" id="UP000275368"/>
    </source>
</evidence>
<sequence length="290" mass="30377">MNMCGDERSASAGMTPPRVLTIAGSDSGGGAGIQADLKTFQEFGVYGMSAITAVTAQNSLGIQAIYTLDENAVQAQLDSVLSDIGADAVKTGMLLSPGNVLAVASAIRQYGIRHVVVDPVLYAKDGSALLRQEAILTLRNELLPIAEVVTPNVPEACELLGWAEDAIRSVEDMIQAARRLLEFGPQYVFLKGGHLASIHGNAKAEDCIDVLVSRASSKNEALLFQAQRILSKHTHGTGCTTASAIAAGLALGISVEEAVEVAKRFVTKAIEASVPVGRGVGSLWHAANRE</sequence>
<accession>A0A3G9JGH3</accession>
<dbReference type="GO" id="GO:0008902">
    <property type="term" value="F:hydroxymethylpyrimidine kinase activity"/>
    <property type="evidence" value="ECO:0007669"/>
    <property type="project" value="UniProtKB-EC"/>
</dbReference>
<dbReference type="EC" id="2.7.4.7" evidence="6"/>
<evidence type="ECO:0000256" key="15">
    <source>
        <dbReference type="ARBA" id="ARBA00043176"/>
    </source>
</evidence>
<evidence type="ECO:0000256" key="11">
    <source>
        <dbReference type="ARBA" id="ARBA00022840"/>
    </source>
</evidence>
<dbReference type="Gene3D" id="3.40.1190.20">
    <property type="match status" value="1"/>
</dbReference>
<dbReference type="KEGG" id="pbk:Back11_63460"/>
<evidence type="ECO:0000256" key="2">
    <source>
        <dbReference type="ARBA" id="ARBA00000565"/>
    </source>
</evidence>
<dbReference type="NCBIfam" id="TIGR00097">
    <property type="entry name" value="HMP-P_kinase"/>
    <property type="match status" value="1"/>
</dbReference>
<keyword evidence="17" id="KW-1185">Reference proteome</keyword>
<dbReference type="RefSeq" id="WP_260182460.1">
    <property type="nucleotide sequence ID" value="NZ_JACHXC010000004.1"/>
</dbReference>
<dbReference type="Proteomes" id="UP000275368">
    <property type="component" value="Chromosome"/>
</dbReference>
<evidence type="ECO:0000256" key="3">
    <source>
        <dbReference type="ARBA" id="ARBA00004769"/>
    </source>
</evidence>
<name>A0A3G9JGH3_9BACL</name>
<evidence type="ECO:0000256" key="9">
    <source>
        <dbReference type="ARBA" id="ARBA00022741"/>
    </source>
</evidence>
<comment type="catalytic activity">
    <reaction evidence="1">
        <text>4-amino-5-hydroxymethyl-2-methylpyrimidine + ATP = 4-amino-2-methyl-5-(phosphooxymethyl)pyrimidine + ADP + H(+)</text>
        <dbReference type="Rhea" id="RHEA:23096"/>
        <dbReference type="ChEBI" id="CHEBI:15378"/>
        <dbReference type="ChEBI" id="CHEBI:16892"/>
        <dbReference type="ChEBI" id="CHEBI:30616"/>
        <dbReference type="ChEBI" id="CHEBI:58354"/>
        <dbReference type="ChEBI" id="CHEBI:456216"/>
        <dbReference type="EC" id="2.7.1.49"/>
    </reaction>
</comment>
<comment type="catalytic activity">
    <reaction evidence="2">
        <text>4-amino-2-methyl-5-(phosphooxymethyl)pyrimidine + ATP = 4-amino-2-methyl-5-(diphosphooxymethyl)pyrimidine + ADP</text>
        <dbReference type="Rhea" id="RHEA:19893"/>
        <dbReference type="ChEBI" id="CHEBI:30616"/>
        <dbReference type="ChEBI" id="CHEBI:57841"/>
        <dbReference type="ChEBI" id="CHEBI:58354"/>
        <dbReference type="ChEBI" id="CHEBI:456216"/>
        <dbReference type="EC" id="2.7.4.7"/>
    </reaction>
</comment>
<evidence type="ECO:0000256" key="7">
    <source>
        <dbReference type="ARBA" id="ARBA00019161"/>
    </source>
</evidence>
<evidence type="ECO:0000256" key="4">
    <source>
        <dbReference type="ARBA" id="ARBA00009879"/>
    </source>
</evidence>
<evidence type="ECO:0000256" key="6">
    <source>
        <dbReference type="ARBA" id="ARBA00012963"/>
    </source>
</evidence>
<dbReference type="Pfam" id="PF08543">
    <property type="entry name" value="Phos_pyr_kin"/>
    <property type="match status" value="1"/>
</dbReference>
<keyword evidence="11" id="KW-0067">ATP-binding</keyword>
<keyword evidence="12" id="KW-0784">Thiamine biosynthesis</keyword>
<dbReference type="CDD" id="cd01169">
    <property type="entry name" value="HMPP_kinase"/>
    <property type="match status" value="1"/>
</dbReference>
<comment type="pathway">
    <text evidence="3">Cofactor biosynthesis; thiamine diphosphate biosynthesis; 4-amino-2-methyl-5-diphosphomethylpyrimidine from 5-amino-1-(5-phospho-D-ribosyl)imidazole: step 3/3.</text>
</comment>
<dbReference type="GO" id="GO:0008972">
    <property type="term" value="F:phosphomethylpyrimidine kinase activity"/>
    <property type="evidence" value="ECO:0007669"/>
    <property type="project" value="UniProtKB-EC"/>
</dbReference>
<dbReference type="GO" id="GO:0005524">
    <property type="term" value="F:ATP binding"/>
    <property type="evidence" value="ECO:0007669"/>
    <property type="project" value="UniProtKB-KW"/>
</dbReference>
<dbReference type="GO" id="GO:0009228">
    <property type="term" value="P:thiamine biosynthetic process"/>
    <property type="evidence" value="ECO:0007669"/>
    <property type="project" value="UniProtKB-KW"/>
</dbReference>
<evidence type="ECO:0000256" key="8">
    <source>
        <dbReference type="ARBA" id="ARBA00022679"/>
    </source>
</evidence>
<evidence type="ECO:0000256" key="5">
    <source>
        <dbReference type="ARBA" id="ARBA00012135"/>
    </source>
</evidence>
<dbReference type="PANTHER" id="PTHR20858">
    <property type="entry name" value="PHOSPHOMETHYLPYRIMIDINE KINASE"/>
    <property type="match status" value="1"/>
</dbReference>
<protein>
    <recommendedName>
        <fullName evidence="7">Hydroxymethylpyrimidine/phosphomethylpyrimidine kinase</fullName>
        <ecNumber evidence="5">2.7.1.49</ecNumber>
        <ecNumber evidence="6">2.7.4.7</ecNumber>
    </recommendedName>
    <alternativeName>
        <fullName evidence="14">Hydroxymethylpyrimidine kinase</fullName>
    </alternativeName>
    <alternativeName>
        <fullName evidence="15">Hydroxymethylpyrimidine phosphate kinase</fullName>
    </alternativeName>
</protein>
<evidence type="ECO:0000256" key="10">
    <source>
        <dbReference type="ARBA" id="ARBA00022777"/>
    </source>
</evidence>
<dbReference type="AlphaFoldDB" id="A0A3G9JGH3"/>
<evidence type="ECO:0000256" key="12">
    <source>
        <dbReference type="ARBA" id="ARBA00022977"/>
    </source>
</evidence>
<dbReference type="SUPFAM" id="SSF53613">
    <property type="entry name" value="Ribokinase-like"/>
    <property type="match status" value="1"/>
</dbReference>
<dbReference type="PANTHER" id="PTHR20858:SF17">
    <property type="entry name" value="HYDROXYMETHYLPYRIMIDINE_PHOSPHOMETHYLPYRIMIDINE KINASE THI20-RELATED"/>
    <property type="match status" value="1"/>
</dbReference>
<evidence type="ECO:0000256" key="13">
    <source>
        <dbReference type="ARBA" id="ARBA00037917"/>
    </source>
</evidence>
<dbReference type="EC" id="2.7.1.49" evidence="5"/>
<dbReference type="FunFam" id="3.40.1190.20:FF:000003">
    <property type="entry name" value="Phosphomethylpyrimidine kinase ThiD"/>
    <property type="match status" value="1"/>
</dbReference>
<proteinExistence type="inferred from homology"/>
<keyword evidence="8" id="KW-0808">Transferase</keyword>
<comment type="similarity">
    <text evidence="4">Belongs to the ThiD family.</text>
</comment>
<dbReference type="InterPro" id="IPR029056">
    <property type="entry name" value="Ribokinase-like"/>
</dbReference>
<comment type="pathway">
    <text evidence="13">Cofactor biosynthesis; thiamine diphosphate biosynthesis; 4-amino-2-methyl-5-diphosphomethylpyrimidine from 5-amino-1-(5-phospho-D-ribosyl)imidazole: step 2/3.</text>
</comment>
<reference evidence="16 17" key="1">
    <citation type="submission" date="2018-11" db="EMBL/GenBank/DDBJ databases">
        <title>Complete genome sequence of Paenibacillus baekrokdamisoli strain KCTC 33723.</title>
        <authorList>
            <person name="Kang S.W."/>
            <person name="Lee K.C."/>
            <person name="Kim K.K."/>
            <person name="Kim J.S."/>
            <person name="Kim D.S."/>
            <person name="Ko S.H."/>
            <person name="Yang S.H."/>
            <person name="Lee J.S."/>
        </authorList>
    </citation>
    <scope>NUCLEOTIDE SEQUENCE [LARGE SCALE GENOMIC DNA]</scope>
    <source>
        <strain evidence="16 17">KCTC 33723</strain>
    </source>
</reference>
<evidence type="ECO:0000313" key="16">
    <source>
        <dbReference type="EMBL" id="BBH25001.1"/>
    </source>
</evidence>
<dbReference type="GO" id="GO:0005829">
    <property type="term" value="C:cytosol"/>
    <property type="evidence" value="ECO:0007669"/>
    <property type="project" value="TreeGrafter"/>
</dbReference>
<gene>
    <name evidence="16" type="primary">thiD</name>
    <name evidence="16" type="ORF">Back11_63460</name>
</gene>
<dbReference type="InterPro" id="IPR013749">
    <property type="entry name" value="PM/HMP-P_kinase-1"/>
</dbReference>
<organism evidence="16 17">
    <name type="scientific">Paenibacillus baekrokdamisoli</name>
    <dbReference type="NCBI Taxonomy" id="1712516"/>
    <lineage>
        <taxon>Bacteria</taxon>
        <taxon>Bacillati</taxon>
        <taxon>Bacillota</taxon>
        <taxon>Bacilli</taxon>
        <taxon>Bacillales</taxon>
        <taxon>Paenibacillaceae</taxon>
        <taxon>Paenibacillus</taxon>
    </lineage>
</organism>